<evidence type="ECO:0000313" key="2">
    <source>
        <dbReference type="Proteomes" id="UP000306888"/>
    </source>
</evidence>
<comment type="caution">
    <text evidence="1">The sequence shown here is derived from an EMBL/GenBank/DDBJ whole genome shotgun (WGS) entry which is preliminary data.</text>
</comment>
<gene>
    <name evidence="1" type="ORF">E5347_07775</name>
</gene>
<sequence>MTNFRAEDILKSTPEYEAYSENEAKLTVAELRDYGLLKCGGCCSTKGGKSTCGCGSKRK</sequence>
<dbReference type="AlphaFoldDB" id="A0A4S2DKF4"/>
<accession>A0A4S2DKF4</accession>
<dbReference type="EMBL" id="SRYR01000002">
    <property type="protein sequence ID" value="TGY42699.1"/>
    <property type="molecule type" value="Genomic_DNA"/>
</dbReference>
<evidence type="ECO:0000313" key="1">
    <source>
        <dbReference type="EMBL" id="TGY42699.1"/>
    </source>
</evidence>
<proteinExistence type="predicted"/>
<name>A0A4S2DKF4_9CLOT</name>
<dbReference type="OrthoDB" id="1937905at2"/>
<dbReference type="Proteomes" id="UP000306888">
    <property type="component" value="Unassembled WGS sequence"/>
</dbReference>
<keyword evidence="2" id="KW-1185">Reference proteome</keyword>
<protein>
    <submittedName>
        <fullName evidence="1">Uncharacterized protein</fullName>
    </submittedName>
</protein>
<reference evidence="1 2" key="1">
    <citation type="submission" date="2019-04" db="EMBL/GenBank/DDBJ databases">
        <title>Microbes associate with the intestines of laboratory mice.</title>
        <authorList>
            <person name="Navarre W."/>
            <person name="Wong E."/>
            <person name="Huang K."/>
            <person name="Tropini C."/>
            <person name="Ng K."/>
            <person name="Yu B."/>
        </authorList>
    </citation>
    <scope>NUCLEOTIDE SEQUENCE [LARGE SCALE GENOMIC DNA]</scope>
    <source>
        <strain evidence="1 2">NM50_B9-20</strain>
    </source>
</reference>
<dbReference type="RefSeq" id="WP_136006134.1">
    <property type="nucleotide sequence ID" value="NZ_SRYR01000002.1"/>
</dbReference>
<organism evidence="1 2">
    <name type="scientific">Clostridium sartagoforme</name>
    <dbReference type="NCBI Taxonomy" id="84031"/>
    <lineage>
        <taxon>Bacteria</taxon>
        <taxon>Bacillati</taxon>
        <taxon>Bacillota</taxon>
        <taxon>Clostridia</taxon>
        <taxon>Eubacteriales</taxon>
        <taxon>Clostridiaceae</taxon>
        <taxon>Clostridium</taxon>
    </lineage>
</organism>